<dbReference type="InterPro" id="IPR045380">
    <property type="entry name" value="LD_TPept_scaffold_dom"/>
</dbReference>
<keyword evidence="8" id="KW-0812">Transmembrane</keyword>
<dbReference type="CDD" id="cd16913">
    <property type="entry name" value="YkuD_like"/>
    <property type="match status" value="1"/>
</dbReference>
<sequence length="495" mass="56104">MKKQIPPVEYHLLSYNNKTILLTFLFLVTLMLAVFTAKSAEKQVVKRDDDKELADEISRQLNSVKLPLNYPQMVKRFYRQRQFAPNWIVKEADAGQTWAAMLMIDCVLQFGLNHADYHPTELLYGKLHDILEQPKGVPVAQKARFEIILTDAMISFTNNLHFGKYNPLFPASEIDRGGVSFDAITVLNQAMVGKDFMTAIISAQPQNKLYQNLQSRMHVVAGVQLDDCYEFPEADVRKIALNMERLRWSALDTGNFVQVNVPSYKLSFHHRGTVDTFKVIVGMPGTPTPSLNSAIKYFTTTPEVRVAQKIFVKELLPKAIVDPAYLANNHYAIYNNGGMLINPGKAYLKLILKAPQRYYATQTEGCDNATGQMTISFDNIYDIYLHDSPEQDLFFKNNRAYSHGCVRVQHIVNLAKLLLANDGAQATVPAMEKAVEKGLRKNFYLKKPMPIAITYLTCEMVNGTLVVYDDIYGLDKSLDMLMYSKNDPTLKVTQN</sequence>
<dbReference type="Pfam" id="PF20142">
    <property type="entry name" value="Scaffold"/>
    <property type="match status" value="1"/>
</dbReference>
<keyword evidence="3" id="KW-0808">Transferase</keyword>
<evidence type="ECO:0000256" key="5">
    <source>
        <dbReference type="ARBA" id="ARBA00022984"/>
    </source>
</evidence>
<dbReference type="SUPFAM" id="SSF141523">
    <property type="entry name" value="L,D-transpeptidase catalytic domain-like"/>
    <property type="match status" value="1"/>
</dbReference>
<keyword evidence="11" id="KW-1185">Reference proteome</keyword>
<dbReference type="PANTHER" id="PTHR41533:SF2">
    <property type="entry name" value="BLR7131 PROTEIN"/>
    <property type="match status" value="1"/>
</dbReference>
<dbReference type="Pfam" id="PF03734">
    <property type="entry name" value="YkuD"/>
    <property type="match status" value="1"/>
</dbReference>
<evidence type="ECO:0000256" key="4">
    <source>
        <dbReference type="ARBA" id="ARBA00022960"/>
    </source>
</evidence>
<dbReference type="EMBL" id="JACWMY010000001">
    <property type="protein sequence ID" value="MBD1362403.1"/>
    <property type="molecule type" value="Genomic_DNA"/>
</dbReference>
<evidence type="ECO:0000313" key="10">
    <source>
        <dbReference type="EMBL" id="MBD1362403.1"/>
    </source>
</evidence>
<proteinExistence type="inferred from homology"/>
<reference evidence="10 11" key="1">
    <citation type="submission" date="2020-09" db="EMBL/GenBank/DDBJ databases">
        <title>Novel species of Mucilaginibacter isolated from a glacier on the Tibetan Plateau.</title>
        <authorList>
            <person name="Liu Q."/>
            <person name="Xin Y.-H."/>
        </authorList>
    </citation>
    <scope>NUCLEOTIDE SEQUENCE [LARGE SCALE GENOMIC DNA]</scope>
    <source>
        <strain evidence="10 11">ZT4R22</strain>
    </source>
</reference>
<evidence type="ECO:0000256" key="7">
    <source>
        <dbReference type="PROSITE-ProRule" id="PRU01373"/>
    </source>
</evidence>
<dbReference type="InterPro" id="IPR038063">
    <property type="entry name" value="Transpep_catalytic_dom"/>
</dbReference>
<feature type="active site" description="Proton donor/acceptor" evidence="7">
    <location>
        <position position="386"/>
    </location>
</feature>
<name>A0ABR7WJY3_9SPHI</name>
<dbReference type="Proteomes" id="UP000606600">
    <property type="component" value="Unassembled WGS sequence"/>
</dbReference>
<evidence type="ECO:0000256" key="6">
    <source>
        <dbReference type="ARBA" id="ARBA00023316"/>
    </source>
</evidence>
<feature type="domain" description="L,D-TPase catalytic" evidence="9">
    <location>
        <begin position="255"/>
        <end position="429"/>
    </location>
</feature>
<dbReference type="PANTHER" id="PTHR41533">
    <property type="entry name" value="L,D-TRANSPEPTIDASE HI_1667-RELATED"/>
    <property type="match status" value="1"/>
</dbReference>
<keyword evidence="8" id="KW-1133">Transmembrane helix</keyword>
<keyword evidence="8" id="KW-0472">Membrane</keyword>
<dbReference type="InterPro" id="IPR005490">
    <property type="entry name" value="LD_TPept_cat_dom"/>
</dbReference>
<accession>A0ABR7WJY3</accession>
<comment type="similarity">
    <text evidence="2">Belongs to the YkuD family.</text>
</comment>
<evidence type="ECO:0000256" key="1">
    <source>
        <dbReference type="ARBA" id="ARBA00004752"/>
    </source>
</evidence>
<keyword evidence="5 7" id="KW-0573">Peptidoglycan synthesis</keyword>
<evidence type="ECO:0000256" key="2">
    <source>
        <dbReference type="ARBA" id="ARBA00005992"/>
    </source>
</evidence>
<keyword evidence="6 7" id="KW-0961">Cell wall biogenesis/degradation</keyword>
<evidence type="ECO:0000256" key="3">
    <source>
        <dbReference type="ARBA" id="ARBA00022679"/>
    </source>
</evidence>
<protein>
    <submittedName>
        <fullName evidence="10">L,D-transpeptidase family protein</fullName>
    </submittedName>
</protein>
<evidence type="ECO:0000313" key="11">
    <source>
        <dbReference type="Proteomes" id="UP000606600"/>
    </source>
</evidence>
<feature type="active site" description="Nucleophile" evidence="7">
    <location>
        <position position="405"/>
    </location>
</feature>
<dbReference type="InterPro" id="IPR052905">
    <property type="entry name" value="LD-transpeptidase_YkuD-like"/>
</dbReference>
<feature type="transmembrane region" description="Helical" evidence="8">
    <location>
        <begin position="20"/>
        <end position="37"/>
    </location>
</feature>
<dbReference type="PROSITE" id="PS52029">
    <property type="entry name" value="LD_TPASE"/>
    <property type="match status" value="1"/>
</dbReference>
<comment type="pathway">
    <text evidence="1 7">Cell wall biogenesis; peptidoglycan biosynthesis.</text>
</comment>
<organism evidence="10 11">
    <name type="scientific">Mucilaginibacter pankratovii</name>
    <dbReference type="NCBI Taxonomy" id="2772110"/>
    <lineage>
        <taxon>Bacteria</taxon>
        <taxon>Pseudomonadati</taxon>
        <taxon>Bacteroidota</taxon>
        <taxon>Sphingobacteriia</taxon>
        <taxon>Sphingobacteriales</taxon>
        <taxon>Sphingobacteriaceae</taxon>
        <taxon>Mucilaginibacter</taxon>
    </lineage>
</organism>
<gene>
    <name evidence="10" type="ORF">IDJ77_01155</name>
</gene>
<evidence type="ECO:0000256" key="8">
    <source>
        <dbReference type="SAM" id="Phobius"/>
    </source>
</evidence>
<dbReference type="RefSeq" id="WP_191187088.1">
    <property type="nucleotide sequence ID" value="NZ_JACWMY010000001.1"/>
</dbReference>
<keyword evidence="4 7" id="KW-0133">Cell shape</keyword>
<evidence type="ECO:0000259" key="9">
    <source>
        <dbReference type="PROSITE" id="PS52029"/>
    </source>
</evidence>
<dbReference type="Gene3D" id="2.40.440.10">
    <property type="entry name" value="L,D-transpeptidase catalytic domain-like"/>
    <property type="match status" value="1"/>
</dbReference>
<comment type="caution">
    <text evidence="10">The sequence shown here is derived from an EMBL/GenBank/DDBJ whole genome shotgun (WGS) entry which is preliminary data.</text>
</comment>